<feature type="domain" description="NAD-dependent epimerase/dehydratase" evidence="12">
    <location>
        <begin position="3"/>
        <end position="247"/>
    </location>
</feature>
<dbReference type="InterPro" id="IPR005886">
    <property type="entry name" value="UDP_G4E"/>
</dbReference>
<protein>
    <recommendedName>
        <fullName evidence="6">UDP-glucose 4-epimerase</fullName>
        <ecNumber evidence="5">5.1.3.2</ecNumber>
    </recommendedName>
    <alternativeName>
        <fullName evidence="11">Galactowaldenase</fullName>
    </alternativeName>
    <alternativeName>
        <fullName evidence="10">UDP-galactose 4-epimerase</fullName>
    </alternativeName>
</protein>
<evidence type="ECO:0000256" key="7">
    <source>
        <dbReference type="ARBA" id="ARBA00023027"/>
    </source>
</evidence>
<dbReference type="GO" id="GO:0003978">
    <property type="term" value="F:UDP-glucose 4-epimerase activity"/>
    <property type="evidence" value="ECO:0007669"/>
    <property type="project" value="UniProtKB-EC"/>
</dbReference>
<evidence type="ECO:0000256" key="4">
    <source>
        <dbReference type="ARBA" id="ARBA00007637"/>
    </source>
</evidence>
<comment type="caution">
    <text evidence="13">The sequence shown here is derived from an EMBL/GenBank/DDBJ whole genome shotgun (WGS) entry which is preliminary data.</text>
</comment>
<dbReference type="EC" id="5.1.3.2" evidence="5"/>
<comment type="similarity">
    <text evidence="4">Belongs to the NAD(P)-dependent epimerase/dehydratase family.</text>
</comment>
<evidence type="ECO:0000256" key="11">
    <source>
        <dbReference type="ARBA" id="ARBA00033067"/>
    </source>
</evidence>
<reference evidence="13 14" key="1">
    <citation type="submission" date="2023-07" db="EMBL/GenBank/DDBJ databases">
        <authorList>
            <person name="Girao M."/>
            <person name="Carvalho M.F."/>
        </authorList>
    </citation>
    <scope>NUCLEOTIDE SEQUENCE [LARGE SCALE GENOMIC DNA]</scope>
    <source>
        <strain evidence="13 14">YIM65754</strain>
    </source>
</reference>
<dbReference type="Pfam" id="PF01370">
    <property type="entry name" value="Epimerase"/>
    <property type="match status" value="1"/>
</dbReference>
<dbReference type="RefSeq" id="WP_330134869.1">
    <property type="nucleotide sequence ID" value="NZ_JAUTXY010000009.1"/>
</dbReference>
<dbReference type="PANTHER" id="PTHR43725:SF53">
    <property type="entry name" value="UDP-ARABINOSE 4-EPIMERASE 1"/>
    <property type="match status" value="1"/>
</dbReference>
<evidence type="ECO:0000256" key="9">
    <source>
        <dbReference type="ARBA" id="ARBA00023277"/>
    </source>
</evidence>
<keyword evidence="9" id="KW-0119">Carbohydrate metabolism</keyword>
<sequence length="335" mass="35709">MLLVTGGAGYIGTHVVRALISGGRDVVVVDDLSAGHPELLPAGVPVEVGSVLDTDFLMDVIDMYDIDGVVHLAGRKAVDESITRPSYYYRQNVHGMQSVLAAMVRLQVRRIVFSSSAAVYGAVSAGTVTEDAPTLPQSPYGRSKLMCEWLLRDIAAAEGLSWSALRYFNVAGAGDKELADRGVHNLVPRVFQAIDRGEPPSVFGDTYDTPDGTCIRDYIHVTDLADAHATVVDTMDTAPMAAVFNVGCGSGASVLDVMRAARRASGVPFDWRIEDPRPGDPASVVADADRIRTELGWHARHDLDDIVGSAWEAWSVSRATMKTASGQDAALAVGA</sequence>
<keyword evidence="8 13" id="KW-0413">Isomerase</keyword>
<evidence type="ECO:0000256" key="5">
    <source>
        <dbReference type="ARBA" id="ARBA00013189"/>
    </source>
</evidence>
<evidence type="ECO:0000256" key="3">
    <source>
        <dbReference type="ARBA" id="ARBA00004947"/>
    </source>
</evidence>
<dbReference type="InterPro" id="IPR036291">
    <property type="entry name" value="NAD(P)-bd_dom_sf"/>
</dbReference>
<evidence type="ECO:0000256" key="1">
    <source>
        <dbReference type="ARBA" id="ARBA00000083"/>
    </source>
</evidence>
<dbReference type="InterPro" id="IPR001509">
    <property type="entry name" value="Epimerase_deHydtase"/>
</dbReference>
<evidence type="ECO:0000256" key="2">
    <source>
        <dbReference type="ARBA" id="ARBA00001911"/>
    </source>
</evidence>
<gene>
    <name evidence="13" type="primary">galE</name>
    <name evidence="13" type="ORF">Q7514_19185</name>
</gene>
<evidence type="ECO:0000256" key="10">
    <source>
        <dbReference type="ARBA" id="ARBA00031367"/>
    </source>
</evidence>
<comment type="cofactor">
    <cofactor evidence="2">
        <name>NAD(+)</name>
        <dbReference type="ChEBI" id="CHEBI:57540"/>
    </cofactor>
</comment>
<evidence type="ECO:0000313" key="13">
    <source>
        <dbReference type="EMBL" id="MEE2059646.1"/>
    </source>
</evidence>
<keyword evidence="14" id="KW-1185">Reference proteome</keyword>
<evidence type="ECO:0000256" key="6">
    <source>
        <dbReference type="ARBA" id="ARBA00018569"/>
    </source>
</evidence>
<proteinExistence type="inferred from homology"/>
<name>A0ABU7LDK8_9NOCA</name>
<dbReference type="Gene3D" id="3.90.25.10">
    <property type="entry name" value="UDP-galactose 4-epimerase, domain 1"/>
    <property type="match status" value="1"/>
</dbReference>
<dbReference type="SUPFAM" id="SSF51735">
    <property type="entry name" value="NAD(P)-binding Rossmann-fold domains"/>
    <property type="match status" value="1"/>
</dbReference>
<dbReference type="Gene3D" id="3.40.50.720">
    <property type="entry name" value="NAD(P)-binding Rossmann-like Domain"/>
    <property type="match status" value="1"/>
</dbReference>
<dbReference type="PANTHER" id="PTHR43725">
    <property type="entry name" value="UDP-GLUCOSE 4-EPIMERASE"/>
    <property type="match status" value="1"/>
</dbReference>
<dbReference type="Proteomes" id="UP001336020">
    <property type="component" value="Unassembled WGS sequence"/>
</dbReference>
<dbReference type="EMBL" id="JAUTXY010000009">
    <property type="protein sequence ID" value="MEE2059646.1"/>
    <property type="molecule type" value="Genomic_DNA"/>
</dbReference>
<evidence type="ECO:0000259" key="12">
    <source>
        <dbReference type="Pfam" id="PF01370"/>
    </source>
</evidence>
<organism evidence="13 14">
    <name type="scientific">Rhodococcus artemisiae</name>
    <dbReference type="NCBI Taxonomy" id="714159"/>
    <lineage>
        <taxon>Bacteria</taxon>
        <taxon>Bacillati</taxon>
        <taxon>Actinomycetota</taxon>
        <taxon>Actinomycetes</taxon>
        <taxon>Mycobacteriales</taxon>
        <taxon>Nocardiaceae</taxon>
        <taxon>Rhodococcus</taxon>
    </lineage>
</organism>
<evidence type="ECO:0000256" key="8">
    <source>
        <dbReference type="ARBA" id="ARBA00023235"/>
    </source>
</evidence>
<dbReference type="NCBIfam" id="TIGR01179">
    <property type="entry name" value="galE"/>
    <property type="match status" value="1"/>
</dbReference>
<comment type="catalytic activity">
    <reaction evidence="1">
        <text>UDP-alpha-D-glucose = UDP-alpha-D-galactose</text>
        <dbReference type="Rhea" id="RHEA:22168"/>
        <dbReference type="ChEBI" id="CHEBI:58885"/>
        <dbReference type="ChEBI" id="CHEBI:66914"/>
        <dbReference type="EC" id="5.1.3.2"/>
    </reaction>
</comment>
<keyword evidence="7" id="KW-0520">NAD</keyword>
<evidence type="ECO:0000313" key="14">
    <source>
        <dbReference type="Proteomes" id="UP001336020"/>
    </source>
</evidence>
<comment type="pathway">
    <text evidence="3">Carbohydrate metabolism; galactose metabolism.</text>
</comment>
<accession>A0ABU7LDK8</accession>